<dbReference type="GO" id="GO:0005829">
    <property type="term" value="C:cytosol"/>
    <property type="evidence" value="ECO:0007669"/>
    <property type="project" value="TreeGrafter"/>
</dbReference>
<gene>
    <name evidence="5" type="ORF">FH972_007236</name>
</gene>
<evidence type="ECO:0000313" key="5">
    <source>
        <dbReference type="EMBL" id="KAE8021338.1"/>
    </source>
</evidence>
<protein>
    <recommendedName>
        <fullName evidence="4">F-box domain-containing protein</fullName>
    </recommendedName>
</protein>
<name>A0A5N6QVS2_9ROSI</name>
<reference evidence="5 6" key="1">
    <citation type="submission" date="2019-06" db="EMBL/GenBank/DDBJ databases">
        <title>A chromosomal-level reference genome of Carpinus fangiana (Coryloideae, Betulaceae).</title>
        <authorList>
            <person name="Yang X."/>
            <person name="Wang Z."/>
            <person name="Zhang L."/>
            <person name="Hao G."/>
            <person name="Liu J."/>
            <person name="Yang Y."/>
        </authorList>
    </citation>
    <scope>NUCLEOTIDE SEQUENCE [LARGE SCALE GENOMIC DNA]</scope>
    <source>
        <strain evidence="5">Cfa_2016G</strain>
        <tissue evidence="5">Leaf</tissue>
    </source>
</reference>
<keyword evidence="2" id="KW-0677">Repeat</keyword>
<keyword evidence="6" id="KW-1185">Reference proteome</keyword>
<dbReference type="PANTHER" id="PTHR46122:SF5">
    <property type="entry name" value="F-BOX DOMAIN-CONTAINING PROTEIN"/>
    <property type="match status" value="1"/>
</dbReference>
<evidence type="ECO:0000259" key="4">
    <source>
        <dbReference type="PROSITE" id="PS50181"/>
    </source>
</evidence>
<dbReference type="OrthoDB" id="191037at2759"/>
<organism evidence="5 6">
    <name type="scientific">Carpinus fangiana</name>
    <dbReference type="NCBI Taxonomy" id="176857"/>
    <lineage>
        <taxon>Eukaryota</taxon>
        <taxon>Viridiplantae</taxon>
        <taxon>Streptophyta</taxon>
        <taxon>Embryophyta</taxon>
        <taxon>Tracheophyta</taxon>
        <taxon>Spermatophyta</taxon>
        <taxon>Magnoliopsida</taxon>
        <taxon>eudicotyledons</taxon>
        <taxon>Gunneridae</taxon>
        <taxon>Pentapetalae</taxon>
        <taxon>rosids</taxon>
        <taxon>fabids</taxon>
        <taxon>Fagales</taxon>
        <taxon>Betulaceae</taxon>
        <taxon>Carpinus</taxon>
    </lineage>
</organism>
<evidence type="ECO:0000256" key="3">
    <source>
        <dbReference type="SAM" id="MobiDB-lite"/>
    </source>
</evidence>
<dbReference type="InterPro" id="IPR052439">
    <property type="entry name" value="F-box/Kelch-repeat"/>
</dbReference>
<dbReference type="InterPro" id="IPR001810">
    <property type="entry name" value="F-box_dom"/>
</dbReference>
<feature type="region of interest" description="Disordered" evidence="3">
    <location>
        <begin position="1"/>
        <end position="25"/>
    </location>
</feature>
<keyword evidence="1" id="KW-0880">Kelch repeat</keyword>
<dbReference type="Proteomes" id="UP000327013">
    <property type="component" value="Chromosome 3"/>
</dbReference>
<proteinExistence type="predicted"/>
<dbReference type="PANTHER" id="PTHR46122">
    <property type="entry name" value="GALACTOSE OXIDASE/KELCH REPEAT PROTEIN-RELATED"/>
    <property type="match status" value="1"/>
</dbReference>
<dbReference type="EMBL" id="CM017323">
    <property type="protein sequence ID" value="KAE8021338.1"/>
    <property type="molecule type" value="Genomic_DNA"/>
</dbReference>
<dbReference type="InterPro" id="IPR036047">
    <property type="entry name" value="F-box-like_dom_sf"/>
</dbReference>
<dbReference type="SUPFAM" id="SSF81383">
    <property type="entry name" value="F-box domain"/>
    <property type="match status" value="1"/>
</dbReference>
<dbReference type="PROSITE" id="PS50181">
    <property type="entry name" value="FBOX"/>
    <property type="match status" value="1"/>
</dbReference>
<accession>A0A5N6QVS2</accession>
<evidence type="ECO:0000256" key="1">
    <source>
        <dbReference type="ARBA" id="ARBA00022441"/>
    </source>
</evidence>
<dbReference type="AlphaFoldDB" id="A0A5N6QVS2"/>
<feature type="domain" description="F-box" evidence="4">
    <location>
        <begin position="54"/>
        <end position="100"/>
    </location>
</feature>
<sequence>MSKGKEIEGEEEREDMCGNDSEVRSEKRLLARDSGSSICIYAHSSSGGEPQDADYSLASLSDELEALILARVPRSEYCKFSFVSRRFLSLVKSGEVYKIRRAIGFKEPSVFMLAIGEKSWWAFDRQFRADFNKGWGIAFKSLGDELLVMGASSVACAGRGMAVYTCCPDPQADELQWRALDCGTSQLSHFIWNCSVMVA</sequence>
<evidence type="ECO:0000313" key="6">
    <source>
        <dbReference type="Proteomes" id="UP000327013"/>
    </source>
</evidence>
<dbReference type="Pfam" id="PF00646">
    <property type="entry name" value="F-box"/>
    <property type="match status" value="1"/>
</dbReference>
<evidence type="ECO:0000256" key="2">
    <source>
        <dbReference type="ARBA" id="ARBA00022737"/>
    </source>
</evidence>